<gene>
    <name evidence="1" type="ORF">ACFSDE_15620</name>
</gene>
<name>A0ABW4TQN9_9ACTN</name>
<organism evidence="1 2">
    <name type="scientific">Nocardioides aestuarii</name>
    <dbReference type="NCBI Taxonomy" id="252231"/>
    <lineage>
        <taxon>Bacteria</taxon>
        <taxon>Bacillati</taxon>
        <taxon>Actinomycetota</taxon>
        <taxon>Actinomycetes</taxon>
        <taxon>Propionibacteriales</taxon>
        <taxon>Nocardioidaceae</taxon>
        <taxon>Nocardioides</taxon>
    </lineage>
</organism>
<keyword evidence="2" id="KW-1185">Reference proteome</keyword>
<reference evidence="2" key="1">
    <citation type="journal article" date="2019" name="Int. J. Syst. Evol. Microbiol.">
        <title>The Global Catalogue of Microorganisms (GCM) 10K type strain sequencing project: providing services to taxonomists for standard genome sequencing and annotation.</title>
        <authorList>
            <consortium name="The Broad Institute Genomics Platform"/>
            <consortium name="The Broad Institute Genome Sequencing Center for Infectious Disease"/>
            <person name="Wu L."/>
            <person name="Ma J."/>
        </authorList>
    </citation>
    <scope>NUCLEOTIDE SEQUENCE [LARGE SCALE GENOMIC DNA]</scope>
    <source>
        <strain evidence="2">CGMCC 1.12477</strain>
    </source>
</reference>
<sequence length="172" mass="18415">MSAVTPVELVTSTPAAPWLSDGSTAEVWAGTAVEVPDPCIIVSLLLPRTTSEGHRFFCVPTARGLDLPTKPLGPGPGRVSVDEGLAQLVVQTLGHADVDLACVGYVRNVVPVPDATYPHPTPWAHVPVFEPTVEVDPVVTGSWVSLDDARPELRARHWRPIVEHRLEASAAR</sequence>
<evidence type="ECO:0000313" key="1">
    <source>
        <dbReference type="EMBL" id="MFD1948231.1"/>
    </source>
</evidence>
<comment type="caution">
    <text evidence="1">The sequence shown here is derived from an EMBL/GenBank/DDBJ whole genome shotgun (WGS) entry which is preliminary data.</text>
</comment>
<dbReference type="Proteomes" id="UP001597351">
    <property type="component" value="Unassembled WGS sequence"/>
</dbReference>
<evidence type="ECO:0008006" key="3">
    <source>
        <dbReference type="Google" id="ProtNLM"/>
    </source>
</evidence>
<dbReference type="EMBL" id="JBHUGD010000003">
    <property type="protein sequence ID" value="MFD1948231.1"/>
    <property type="molecule type" value="Genomic_DNA"/>
</dbReference>
<protein>
    <recommendedName>
        <fullName evidence="3">NUDIX hydrolase</fullName>
    </recommendedName>
</protein>
<accession>A0ABW4TQN9</accession>
<proteinExistence type="predicted"/>
<evidence type="ECO:0000313" key="2">
    <source>
        <dbReference type="Proteomes" id="UP001597351"/>
    </source>
</evidence>
<dbReference type="RefSeq" id="WP_343920083.1">
    <property type="nucleotide sequence ID" value="NZ_BAAAJT010000002.1"/>
</dbReference>